<protein>
    <submittedName>
        <fullName evidence="1">Uncharacterized protein</fullName>
    </submittedName>
</protein>
<accession>A0A1M6VI12</accession>
<dbReference type="OrthoDB" id="1510836at2"/>
<name>A0A1M6VI12_9BACT</name>
<evidence type="ECO:0000313" key="1">
    <source>
        <dbReference type="EMBL" id="SHK81099.1"/>
    </source>
</evidence>
<dbReference type="Proteomes" id="UP000185812">
    <property type="component" value="Unassembled WGS sequence"/>
</dbReference>
<proteinExistence type="predicted"/>
<dbReference type="AlphaFoldDB" id="A0A1M6VI12"/>
<sequence length="228" mass="26358">MRVLLLGLLMLTGCGLLEPGSSRHADSSTAIYVEATLNGQPWQPDSAIGILDIPLDTGERLSHLGLRFVMNDSTPELPFYKAVLMLDLYEKPLRVDTTYYLFNAHPYYREAVANGTYAEEELGRMGRLSEHDWQIYLGSYWIAREDSLQSWVRFSRIDTVQTEPFLLVFYEGVFEVVLSPFERSADWSRYPNAKLHFRGRFGVPAVTREYLHRCERQRTCLRTHLRDG</sequence>
<evidence type="ECO:0000313" key="2">
    <source>
        <dbReference type="Proteomes" id="UP000185812"/>
    </source>
</evidence>
<organism evidence="1 2">
    <name type="scientific">Rhodothermus profundi</name>
    <dbReference type="NCBI Taxonomy" id="633813"/>
    <lineage>
        <taxon>Bacteria</taxon>
        <taxon>Pseudomonadati</taxon>
        <taxon>Rhodothermota</taxon>
        <taxon>Rhodothermia</taxon>
        <taxon>Rhodothermales</taxon>
        <taxon>Rhodothermaceae</taxon>
        <taxon>Rhodothermus</taxon>
    </lineage>
</organism>
<dbReference type="EMBL" id="FRAU01000006">
    <property type="protein sequence ID" value="SHK81099.1"/>
    <property type="molecule type" value="Genomic_DNA"/>
</dbReference>
<reference evidence="2" key="1">
    <citation type="submission" date="2016-11" db="EMBL/GenBank/DDBJ databases">
        <authorList>
            <person name="Varghese N."/>
            <person name="Submissions S."/>
        </authorList>
    </citation>
    <scope>NUCLEOTIDE SEQUENCE [LARGE SCALE GENOMIC DNA]</scope>
    <source>
        <strain evidence="2">DSM 22212</strain>
    </source>
</reference>
<gene>
    <name evidence="1" type="ORF">SAMN04488087_2044</name>
</gene>
<keyword evidence="2" id="KW-1185">Reference proteome</keyword>
<dbReference type="RefSeq" id="WP_072715872.1">
    <property type="nucleotide sequence ID" value="NZ_FRAU01000006.1"/>
</dbReference>